<dbReference type="AlphaFoldDB" id="A0A9F3QRT1"/>
<keyword evidence="8" id="KW-0472">Membrane</keyword>
<dbReference type="OrthoDB" id="191150at2759"/>
<dbReference type="InterPro" id="IPR005552">
    <property type="entry name" value="Scramblase"/>
</dbReference>
<evidence type="ECO:0000256" key="11">
    <source>
        <dbReference type="RuleBase" id="RU363116"/>
    </source>
</evidence>
<keyword evidence="13" id="KW-1185">Reference proteome</keyword>
<evidence type="ECO:0000256" key="5">
    <source>
        <dbReference type="ARBA" id="ARBA00022692"/>
    </source>
</evidence>
<dbReference type="GO" id="GO:0005886">
    <property type="term" value="C:plasma membrane"/>
    <property type="evidence" value="ECO:0007669"/>
    <property type="project" value="TreeGrafter"/>
</dbReference>
<evidence type="ECO:0000256" key="6">
    <source>
        <dbReference type="ARBA" id="ARBA00022837"/>
    </source>
</evidence>
<feature type="non-terminal residue" evidence="14">
    <location>
        <position position="240"/>
    </location>
</feature>
<dbReference type="PANTHER" id="PTHR23248:SF38">
    <property type="entry name" value="PHOSPHOLIPID SCRAMBLASE 1"/>
    <property type="match status" value="1"/>
</dbReference>
<evidence type="ECO:0000313" key="13">
    <source>
        <dbReference type="Proteomes" id="UP000695026"/>
    </source>
</evidence>
<comment type="subcellular location">
    <subcellularLocation>
        <location evidence="2">Membrane</location>
        <topology evidence="2">Single-pass type II membrane protein</topology>
    </subcellularLocation>
</comment>
<protein>
    <recommendedName>
        <fullName evidence="11">Phospholipid scramblase</fullName>
    </recommendedName>
</protein>
<gene>
    <name evidence="14" type="primary">LOC103048734</name>
</gene>
<comment type="function">
    <text evidence="11">May mediate accelerated ATP-independent bidirectional transbilayer migration of phospholipids upon binding calcium ions that results in a loss of phospholipid asymmetry in the plasma membrane.</text>
</comment>
<comment type="cofactor">
    <cofactor evidence="1 11">
        <name>Ca(2+)</name>
        <dbReference type="ChEBI" id="CHEBI:29108"/>
    </cofactor>
</comment>
<dbReference type="PANTHER" id="PTHR23248">
    <property type="entry name" value="PHOSPHOLIPID SCRAMBLASE-RELATED"/>
    <property type="match status" value="1"/>
</dbReference>
<evidence type="ECO:0000256" key="10">
    <source>
        <dbReference type="ARBA" id="ARBA00023288"/>
    </source>
</evidence>
<organism evidence="13 14">
    <name type="scientific">Python bivittatus</name>
    <name type="common">Burmese python</name>
    <name type="synonym">Python molurus bivittatus</name>
    <dbReference type="NCBI Taxonomy" id="176946"/>
    <lineage>
        <taxon>Eukaryota</taxon>
        <taxon>Metazoa</taxon>
        <taxon>Chordata</taxon>
        <taxon>Craniata</taxon>
        <taxon>Vertebrata</taxon>
        <taxon>Euteleostomi</taxon>
        <taxon>Lepidosauria</taxon>
        <taxon>Squamata</taxon>
        <taxon>Bifurcata</taxon>
        <taxon>Unidentata</taxon>
        <taxon>Episquamata</taxon>
        <taxon>Toxicofera</taxon>
        <taxon>Serpentes</taxon>
        <taxon>Henophidia</taxon>
        <taxon>Pythonidae</taxon>
        <taxon>Python</taxon>
    </lineage>
</organism>
<feature type="compositionally biased region" description="Pro residues" evidence="12">
    <location>
        <begin position="10"/>
        <end position="26"/>
    </location>
</feature>
<dbReference type="Proteomes" id="UP000695026">
    <property type="component" value="Unplaced"/>
</dbReference>
<reference evidence="14" key="1">
    <citation type="submission" date="2025-08" db="UniProtKB">
        <authorList>
            <consortium name="RefSeq"/>
        </authorList>
    </citation>
    <scope>IDENTIFICATION</scope>
    <source>
        <tissue evidence="14">Liver</tissue>
    </source>
</reference>
<keyword evidence="9 11" id="KW-0564">Palmitate</keyword>
<name>A0A9F3QRT1_PYTBI</name>
<evidence type="ECO:0000256" key="8">
    <source>
        <dbReference type="ARBA" id="ARBA00023136"/>
    </source>
</evidence>
<dbReference type="GO" id="GO:0017128">
    <property type="term" value="F:phospholipid scramblase activity"/>
    <property type="evidence" value="ECO:0007669"/>
    <property type="project" value="InterPro"/>
</dbReference>
<evidence type="ECO:0000313" key="14">
    <source>
        <dbReference type="RefSeq" id="XP_015743832.2"/>
    </source>
</evidence>
<evidence type="ECO:0000256" key="2">
    <source>
        <dbReference type="ARBA" id="ARBA00004606"/>
    </source>
</evidence>
<accession>A0A9F3QRT1</accession>
<proteinExistence type="inferred from homology"/>
<evidence type="ECO:0000256" key="12">
    <source>
        <dbReference type="SAM" id="MobiDB-lite"/>
    </source>
</evidence>
<keyword evidence="7" id="KW-1133">Transmembrane helix</keyword>
<keyword evidence="10 11" id="KW-0449">Lipoprotein</keyword>
<dbReference type="Pfam" id="PF03803">
    <property type="entry name" value="Scramblase"/>
    <property type="match status" value="1"/>
</dbReference>
<evidence type="ECO:0000256" key="4">
    <source>
        <dbReference type="ARBA" id="ARBA00022553"/>
    </source>
</evidence>
<comment type="similarity">
    <text evidence="3 11">Belongs to the phospholipid scramblase family.</text>
</comment>
<sequence length="240" mass="27370">MDLQPKETNPTPPPPEYSGPVYPPPQAQYGYPQYGPAVPGQANPPPPIIWMPPQPEIPKCPPGLEYFSQVYPSYFQFILHLLAYITLKQLLNLSVFLFFPVISGYETCNRYEVKNAMGQWIYFAVEENDDYALNCYGPLRPFTIKLFDSRNQPVIQLSRAFQCSICCCPCICCLQELEVQAPLGNIIGYVKQKWHPYLPKFTIQNEAREDVLKITGPCVPCQCFQDINFEVKSPSISLFI</sequence>
<feature type="region of interest" description="Disordered" evidence="12">
    <location>
        <begin position="1"/>
        <end position="34"/>
    </location>
</feature>
<evidence type="ECO:0000256" key="7">
    <source>
        <dbReference type="ARBA" id="ARBA00022989"/>
    </source>
</evidence>
<keyword evidence="6 11" id="KW-0106">Calcium</keyword>
<evidence type="ECO:0000256" key="9">
    <source>
        <dbReference type="ARBA" id="ARBA00023139"/>
    </source>
</evidence>
<keyword evidence="5" id="KW-0812">Transmembrane</keyword>
<evidence type="ECO:0000256" key="1">
    <source>
        <dbReference type="ARBA" id="ARBA00001913"/>
    </source>
</evidence>
<dbReference type="KEGG" id="pbi:103048734"/>
<dbReference type="GeneID" id="103048734"/>
<dbReference type="RefSeq" id="XP_015743832.2">
    <property type="nucleotide sequence ID" value="XM_015888346.2"/>
</dbReference>
<evidence type="ECO:0000256" key="3">
    <source>
        <dbReference type="ARBA" id="ARBA00005350"/>
    </source>
</evidence>
<keyword evidence="4" id="KW-0597">Phosphoprotein</keyword>